<feature type="region of interest" description="Disordered" evidence="1">
    <location>
        <begin position="249"/>
        <end position="269"/>
    </location>
</feature>
<proteinExistence type="predicted"/>
<dbReference type="SUPFAM" id="SSF55166">
    <property type="entry name" value="Hedgehog/DD-peptidase"/>
    <property type="match status" value="1"/>
</dbReference>
<dbReference type="Proteomes" id="UP001500618">
    <property type="component" value="Unassembled WGS sequence"/>
</dbReference>
<protein>
    <recommendedName>
        <fullName evidence="4">M15 family peptidase</fullName>
    </recommendedName>
</protein>
<dbReference type="InterPro" id="IPR009045">
    <property type="entry name" value="Zn_M74/Hedgehog-like"/>
</dbReference>
<evidence type="ECO:0000313" key="3">
    <source>
        <dbReference type="Proteomes" id="UP001500618"/>
    </source>
</evidence>
<feature type="region of interest" description="Disordered" evidence="1">
    <location>
        <begin position="1"/>
        <end position="42"/>
    </location>
</feature>
<feature type="compositionally biased region" description="Basic and acidic residues" evidence="1">
    <location>
        <begin position="8"/>
        <end position="26"/>
    </location>
</feature>
<keyword evidence="3" id="KW-1185">Reference proteome</keyword>
<evidence type="ECO:0008006" key="4">
    <source>
        <dbReference type="Google" id="ProtNLM"/>
    </source>
</evidence>
<evidence type="ECO:0000256" key="1">
    <source>
        <dbReference type="SAM" id="MobiDB-lite"/>
    </source>
</evidence>
<accession>A0ABN2IFB3</accession>
<gene>
    <name evidence="2" type="ORF">GCM10009765_61480</name>
</gene>
<organism evidence="2 3">
    <name type="scientific">Fodinicola feengrottensis</name>
    <dbReference type="NCBI Taxonomy" id="435914"/>
    <lineage>
        <taxon>Bacteria</taxon>
        <taxon>Bacillati</taxon>
        <taxon>Actinomycetota</taxon>
        <taxon>Actinomycetes</taxon>
        <taxon>Mycobacteriales</taxon>
        <taxon>Fodinicola</taxon>
    </lineage>
</organism>
<sequence>MGGLGSKDGGRVSDRTKGTRHADRDSAAQQAASRSQSQSRLPGWAESVLALQRSAGNAAVSGLMVQRQHLDTKSGHSVGDATGPMDNTREDVLAVLAQLNVLQTMSKGDFAAQQALASAAPKGTKLSAGDLAPTIAAIAANEKPYVSASVAQKVLHAKVSADVGTGGANKKTDVTAVVEAMHHAGHLSNDDYATALQELSAATGATVAESSMPTVLKGLAHARWQAAIMTTPQTLDPIVATSDAGAVGTAGERGTSTAAVGSAPKGKSQDAFDAKARQLGAKDYQDYGQNMLVSGGSVAGRSVDSSAPVHPLFLTKLEQASAHAKELLGDQDFGIKSVGGFRPYQGPHAWGLAVDLDVIENPYVAGESGEKALDAVTGVVYQRIASTLLGRDSVVAKGLGGAKYQAIAEESDAMVAYFSVLGGGPKRDVMSHHGAFDPAVLAGLDRTQVKSDYDTLIGAGVPAGGLRGDFPFRPNSMGGGKISDPKGGFLTIREEIVTAFRAAGFRWGGSDFGADSGDIQHFDESTRSGAVKQEYFDYGSQHASGS</sequence>
<comment type="caution">
    <text evidence="2">The sequence shown here is derived from an EMBL/GenBank/DDBJ whole genome shotgun (WGS) entry which is preliminary data.</text>
</comment>
<reference evidence="2 3" key="1">
    <citation type="journal article" date="2019" name="Int. J. Syst. Evol. Microbiol.">
        <title>The Global Catalogue of Microorganisms (GCM) 10K type strain sequencing project: providing services to taxonomists for standard genome sequencing and annotation.</title>
        <authorList>
            <consortium name="The Broad Institute Genomics Platform"/>
            <consortium name="The Broad Institute Genome Sequencing Center for Infectious Disease"/>
            <person name="Wu L."/>
            <person name="Ma J."/>
        </authorList>
    </citation>
    <scope>NUCLEOTIDE SEQUENCE [LARGE SCALE GENOMIC DNA]</scope>
    <source>
        <strain evidence="2 3">JCM 14718</strain>
    </source>
</reference>
<evidence type="ECO:0000313" key="2">
    <source>
        <dbReference type="EMBL" id="GAA1703950.1"/>
    </source>
</evidence>
<feature type="compositionally biased region" description="Low complexity" evidence="1">
    <location>
        <begin position="27"/>
        <end position="40"/>
    </location>
</feature>
<name>A0ABN2IFB3_9ACTN</name>
<dbReference type="EMBL" id="BAAANY010000029">
    <property type="protein sequence ID" value="GAA1703950.1"/>
    <property type="molecule type" value="Genomic_DNA"/>
</dbReference>